<dbReference type="Pfam" id="PF12724">
    <property type="entry name" value="Flavodoxin_5"/>
    <property type="match status" value="1"/>
</dbReference>
<organism evidence="2">
    <name type="scientific">uncultured Sporomusa sp</name>
    <dbReference type="NCBI Taxonomy" id="307249"/>
    <lineage>
        <taxon>Bacteria</taxon>
        <taxon>Bacillati</taxon>
        <taxon>Bacillota</taxon>
        <taxon>Negativicutes</taxon>
        <taxon>Selenomonadales</taxon>
        <taxon>Sporomusaceae</taxon>
        <taxon>Sporomusa</taxon>
        <taxon>environmental samples</taxon>
    </lineage>
</organism>
<dbReference type="EMBL" id="FMJE01000005">
    <property type="protein sequence ID" value="SCM82852.1"/>
    <property type="molecule type" value="Genomic_DNA"/>
</dbReference>
<dbReference type="InterPro" id="IPR001226">
    <property type="entry name" value="Flavodoxin_CS"/>
</dbReference>
<dbReference type="GO" id="GO:0070819">
    <property type="term" value="F:menaquinone-dependent protoporphyrinogen oxidase activity"/>
    <property type="evidence" value="ECO:0007669"/>
    <property type="project" value="TreeGrafter"/>
</dbReference>
<feature type="domain" description="Flavodoxin" evidence="1">
    <location>
        <begin position="5"/>
        <end position="136"/>
    </location>
</feature>
<dbReference type="InterPro" id="IPR029039">
    <property type="entry name" value="Flavoprotein-like_sf"/>
</dbReference>
<dbReference type="PANTHER" id="PTHR38030">
    <property type="entry name" value="PROTOPORPHYRINOGEN IX DEHYDROGENASE [MENAQUINONE]"/>
    <property type="match status" value="1"/>
</dbReference>
<dbReference type="InterPro" id="IPR052200">
    <property type="entry name" value="Protoporphyrinogen_IX_DH"/>
</dbReference>
<dbReference type="GO" id="GO:0006783">
    <property type="term" value="P:heme biosynthetic process"/>
    <property type="evidence" value="ECO:0007669"/>
    <property type="project" value="TreeGrafter"/>
</dbReference>
<dbReference type="RefSeq" id="WP_288185419.1">
    <property type="nucleotide sequence ID" value="NZ_LT608335.1"/>
</dbReference>
<dbReference type="GO" id="GO:0010181">
    <property type="term" value="F:FMN binding"/>
    <property type="evidence" value="ECO:0007669"/>
    <property type="project" value="InterPro"/>
</dbReference>
<gene>
    <name evidence="2" type="ORF">KL86SPO_50624</name>
</gene>
<dbReference type="SUPFAM" id="SSF52218">
    <property type="entry name" value="Flavoproteins"/>
    <property type="match status" value="1"/>
</dbReference>
<dbReference type="GO" id="GO:0009055">
    <property type="term" value="F:electron transfer activity"/>
    <property type="evidence" value="ECO:0007669"/>
    <property type="project" value="InterPro"/>
</dbReference>
<name>A0A212LZ76_9FIRM</name>
<evidence type="ECO:0000259" key="1">
    <source>
        <dbReference type="Pfam" id="PF12724"/>
    </source>
</evidence>
<reference evidence="2" key="1">
    <citation type="submission" date="2016-08" db="EMBL/GenBank/DDBJ databases">
        <authorList>
            <person name="Seilhamer J.J."/>
        </authorList>
    </citation>
    <scope>NUCLEOTIDE SEQUENCE</scope>
    <source>
        <strain evidence="2">86</strain>
    </source>
</reference>
<proteinExistence type="predicted"/>
<evidence type="ECO:0000313" key="2">
    <source>
        <dbReference type="EMBL" id="SCM82852.1"/>
    </source>
</evidence>
<dbReference type="AlphaFoldDB" id="A0A212LZ76"/>
<protein>
    <recommendedName>
        <fullName evidence="1">Flavodoxin domain-containing protein</fullName>
    </recommendedName>
</protein>
<dbReference type="InterPro" id="IPR026816">
    <property type="entry name" value="Flavodoxin_dom"/>
</dbReference>
<dbReference type="PROSITE" id="PS00201">
    <property type="entry name" value="FLAVODOXIN"/>
    <property type="match status" value="1"/>
</dbReference>
<accession>A0A212LZ76</accession>
<dbReference type="Gene3D" id="3.40.50.360">
    <property type="match status" value="1"/>
</dbReference>
<sequence>MRIAVIYKSNYGTTKQYATWIAAELNAELIERTSIKPRELADYDMVVYGGGLYASGILGVDLVTENPCKRLIIFTVGLADPNTTDYSKILDKNLPGELRSSVKVFHLRGGIDYATIGIVHRGMMAMMRKMTIGNKSPEQLSDEEQAFVDTYGKKVDFTDRQAIKPLIDFAKNQAI</sequence>
<dbReference type="PANTHER" id="PTHR38030:SF2">
    <property type="entry name" value="PROTOPORPHYRINOGEN IX DEHYDROGENASE [QUINONE]"/>
    <property type="match status" value="1"/>
</dbReference>